<dbReference type="EMBL" id="MNCJ02000323">
    <property type="protein sequence ID" value="KAF5794425.1"/>
    <property type="molecule type" value="Genomic_DNA"/>
</dbReference>
<sequence>MASKGPRSKPDHKSRAKRKKVNPALNFDSMYKHSQSKNYQTFNVKIRPMSMLALNLMLV</sequence>
<evidence type="ECO:0000313" key="3">
    <source>
        <dbReference type="Proteomes" id="UP000215914"/>
    </source>
</evidence>
<dbReference type="Gramene" id="mRNA:HanXRQr2_Chr08g0327941">
    <property type="protein sequence ID" value="CDS:HanXRQr2_Chr08g0327941.1"/>
    <property type="gene ID" value="HanXRQr2_Chr08g0327941"/>
</dbReference>
<evidence type="ECO:0000256" key="1">
    <source>
        <dbReference type="SAM" id="MobiDB-lite"/>
    </source>
</evidence>
<organism evidence="2 3">
    <name type="scientific">Helianthus annuus</name>
    <name type="common">Common sunflower</name>
    <dbReference type="NCBI Taxonomy" id="4232"/>
    <lineage>
        <taxon>Eukaryota</taxon>
        <taxon>Viridiplantae</taxon>
        <taxon>Streptophyta</taxon>
        <taxon>Embryophyta</taxon>
        <taxon>Tracheophyta</taxon>
        <taxon>Spermatophyta</taxon>
        <taxon>Magnoliopsida</taxon>
        <taxon>eudicotyledons</taxon>
        <taxon>Gunneridae</taxon>
        <taxon>Pentapetalae</taxon>
        <taxon>asterids</taxon>
        <taxon>campanulids</taxon>
        <taxon>Asterales</taxon>
        <taxon>Asteraceae</taxon>
        <taxon>Asteroideae</taxon>
        <taxon>Heliantheae alliance</taxon>
        <taxon>Heliantheae</taxon>
        <taxon>Helianthus</taxon>
    </lineage>
</organism>
<reference evidence="2" key="2">
    <citation type="submission" date="2020-06" db="EMBL/GenBank/DDBJ databases">
        <title>Helianthus annuus Genome sequencing and assembly Release 2.</title>
        <authorList>
            <person name="Gouzy J."/>
            <person name="Langlade N."/>
            <person name="Munos S."/>
        </authorList>
    </citation>
    <scope>NUCLEOTIDE SEQUENCE</scope>
    <source>
        <tissue evidence="2">Leaves</tissue>
    </source>
</reference>
<dbReference type="AlphaFoldDB" id="A0A9K3ID74"/>
<gene>
    <name evidence="2" type="ORF">HanXRQr2_Chr08g0327941</name>
</gene>
<comment type="caution">
    <text evidence="2">The sequence shown here is derived from an EMBL/GenBank/DDBJ whole genome shotgun (WGS) entry which is preliminary data.</text>
</comment>
<reference evidence="2" key="1">
    <citation type="journal article" date="2017" name="Nature">
        <title>The sunflower genome provides insights into oil metabolism, flowering and Asterid evolution.</title>
        <authorList>
            <person name="Badouin H."/>
            <person name="Gouzy J."/>
            <person name="Grassa C.J."/>
            <person name="Murat F."/>
            <person name="Staton S.E."/>
            <person name="Cottret L."/>
            <person name="Lelandais-Briere C."/>
            <person name="Owens G.L."/>
            <person name="Carrere S."/>
            <person name="Mayjonade B."/>
            <person name="Legrand L."/>
            <person name="Gill N."/>
            <person name="Kane N.C."/>
            <person name="Bowers J.E."/>
            <person name="Hubner S."/>
            <person name="Bellec A."/>
            <person name="Berard A."/>
            <person name="Berges H."/>
            <person name="Blanchet N."/>
            <person name="Boniface M.C."/>
            <person name="Brunel D."/>
            <person name="Catrice O."/>
            <person name="Chaidir N."/>
            <person name="Claudel C."/>
            <person name="Donnadieu C."/>
            <person name="Faraut T."/>
            <person name="Fievet G."/>
            <person name="Helmstetter N."/>
            <person name="King M."/>
            <person name="Knapp S.J."/>
            <person name="Lai Z."/>
            <person name="Le Paslier M.C."/>
            <person name="Lippi Y."/>
            <person name="Lorenzon L."/>
            <person name="Mandel J.R."/>
            <person name="Marage G."/>
            <person name="Marchand G."/>
            <person name="Marquand E."/>
            <person name="Bret-Mestries E."/>
            <person name="Morien E."/>
            <person name="Nambeesan S."/>
            <person name="Nguyen T."/>
            <person name="Pegot-Espagnet P."/>
            <person name="Pouilly N."/>
            <person name="Raftis F."/>
            <person name="Sallet E."/>
            <person name="Schiex T."/>
            <person name="Thomas J."/>
            <person name="Vandecasteele C."/>
            <person name="Vares D."/>
            <person name="Vear F."/>
            <person name="Vautrin S."/>
            <person name="Crespi M."/>
            <person name="Mangin B."/>
            <person name="Burke J.M."/>
            <person name="Salse J."/>
            <person name="Munos S."/>
            <person name="Vincourt P."/>
            <person name="Rieseberg L.H."/>
            <person name="Langlade N.B."/>
        </authorList>
    </citation>
    <scope>NUCLEOTIDE SEQUENCE</scope>
    <source>
        <tissue evidence="2">Leaves</tissue>
    </source>
</reference>
<protein>
    <submittedName>
        <fullName evidence="2">Uncharacterized protein</fullName>
    </submittedName>
</protein>
<name>A0A9K3ID74_HELAN</name>
<dbReference type="Proteomes" id="UP000215914">
    <property type="component" value="Unassembled WGS sequence"/>
</dbReference>
<feature type="region of interest" description="Disordered" evidence="1">
    <location>
        <begin position="1"/>
        <end position="25"/>
    </location>
</feature>
<accession>A0A9K3ID74</accession>
<keyword evidence="3" id="KW-1185">Reference proteome</keyword>
<proteinExistence type="predicted"/>
<evidence type="ECO:0000313" key="2">
    <source>
        <dbReference type="EMBL" id="KAF5794425.1"/>
    </source>
</evidence>